<evidence type="ECO:0000313" key="3">
    <source>
        <dbReference type="Proteomes" id="UP001172101"/>
    </source>
</evidence>
<dbReference type="Proteomes" id="UP001172101">
    <property type="component" value="Unassembled WGS sequence"/>
</dbReference>
<dbReference type="InterPro" id="IPR055222">
    <property type="entry name" value="PRISE-like_Rossmann-fold"/>
</dbReference>
<gene>
    <name evidence="2" type="ORF">B0T26DRAFT_738348</name>
</gene>
<accession>A0AA40E8D2</accession>
<dbReference type="PANTHER" id="PTHR32487">
    <property type="entry name" value="3-OXO-DELTA(4,5)-STEROID 5-BETA-REDUCTASE"/>
    <property type="match status" value="1"/>
</dbReference>
<evidence type="ECO:0000259" key="1">
    <source>
        <dbReference type="Pfam" id="PF22917"/>
    </source>
</evidence>
<dbReference type="Gene3D" id="3.40.50.720">
    <property type="entry name" value="NAD(P)-binding Rossmann-like Domain"/>
    <property type="match status" value="1"/>
</dbReference>
<dbReference type="EMBL" id="JAUIRO010000002">
    <property type="protein sequence ID" value="KAK0727776.1"/>
    <property type="molecule type" value="Genomic_DNA"/>
</dbReference>
<keyword evidence="3" id="KW-1185">Reference proteome</keyword>
<dbReference type="Pfam" id="PF22917">
    <property type="entry name" value="PRISE"/>
    <property type="match status" value="1"/>
</dbReference>
<name>A0AA40E8D2_9PEZI</name>
<sequence length="384" mass="42292">MPSARLKADRTALVFGASGITGWAVLHESLHYPTTDSFFRLVLPDDDRLILASGVDLGAGVDAAAAGLSGIEGIKGVTDVFFAAYVQPPGTSDFVGHEILKQVNVGILETAVLAVEKVCPRLRFWSLQTGGKSYGFVHAREIGVPKVPCNESDPRIPQPFEDQVFYYAQFDALEKLSVGKPWRFWNADTDTWIGFVPGGKNAMNLAQGLGLFLKHSFPRLLASYDARHTEIGQKTLGRAQIFTSHLIGDSNGEVYNVGDSPLAAGLNWRDKWVAICQSFGLVGLGPEEIRAMGFSSSEYMTQHRSEWEGFGSKHGLIPGVIQHTSWEFIGVMLSMAVFDRQHNLSKFAKAGFQERVDILRNYEEAFDLMRSARIIPRRSLVVLA</sequence>
<comment type="caution">
    <text evidence="2">The sequence shown here is derived from an EMBL/GenBank/DDBJ whole genome shotgun (WGS) entry which is preliminary data.</text>
</comment>
<dbReference type="PANTHER" id="PTHR32487:SF8">
    <property type="entry name" value="NAD-DEPENDENT EPIMERASE_DEHYDRATASE DOMAIN-CONTAINING PROTEIN"/>
    <property type="match status" value="1"/>
</dbReference>
<organism evidence="2 3">
    <name type="scientific">Lasiosphaeria miniovina</name>
    <dbReference type="NCBI Taxonomy" id="1954250"/>
    <lineage>
        <taxon>Eukaryota</taxon>
        <taxon>Fungi</taxon>
        <taxon>Dikarya</taxon>
        <taxon>Ascomycota</taxon>
        <taxon>Pezizomycotina</taxon>
        <taxon>Sordariomycetes</taxon>
        <taxon>Sordariomycetidae</taxon>
        <taxon>Sordariales</taxon>
        <taxon>Lasiosphaeriaceae</taxon>
        <taxon>Lasiosphaeria</taxon>
    </lineage>
</organism>
<proteinExistence type="predicted"/>
<dbReference type="RefSeq" id="XP_060300631.1">
    <property type="nucleotide sequence ID" value="XM_060443585.1"/>
</dbReference>
<dbReference type="GeneID" id="85326855"/>
<protein>
    <recommendedName>
        <fullName evidence="1">PRISE-like Rossmann-fold domain-containing protein</fullName>
    </recommendedName>
</protein>
<feature type="domain" description="PRISE-like Rossmann-fold" evidence="1">
    <location>
        <begin position="12"/>
        <end position="376"/>
    </location>
</feature>
<reference evidence="2" key="1">
    <citation type="submission" date="2023-06" db="EMBL/GenBank/DDBJ databases">
        <title>Genome-scale phylogeny and comparative genomics of the fungal order Sordariales.</title>
        <authorList>
            <consortium name="Lawrence Berkeley National Laboratory"/>
            <person name="Hensen N."/>
            <person name="Bonometti L."/>
            <person name="Westerberg I."/>
            <person name="Brannstrom I.O."/>
            <person name="Guillou S."/>
            <person name="Cros-Aarteil S."/>
            <person name="Calhoun S."/>
            <person name="Haridas S."/>
            <person name="Kuo A."/>
            <person name="Mondo S."/>
            <person name="Pangilinan J."/>
            <person name="Riley R."/>
            <person name="LaButti K."/>
            <person name="Andreopoulos B."/>
            <person name="Lipzen A."/>
            <person name="Chen C."/>
            <person name="Yanf M."/>
            <person name="Daum C."/>
            <person name="Ng V."/>
            <person name="Clum A."/>
            <person name="Steindorff A."/>
            <person name="Ohm R."/>
            <person name="Martin F."/>
            <person name="Silar P."/>
            <person name="Natvig D."/>
            <person name="Lalanne C."/>
            <person name="Gautier V."/>
            <person name="Ament-velasquez S.L."/>
            <person name="Kruys A."/>
            <person name="Hutchinson M.I."/>
            <person name="Powell A.J."/>
            <person name="Barry K."/>
            <person name="Miller A.N."/>
            <person name="Grigoriev I.V."/>
            <person name="Debuchy R."/>
            <person name="Gladieux P."/>
            <person name="Thoren M.H."/>
            <person name="Johannesson H."/>
        </authorList>
    </citation>
    <scope>NUCLEOTIDE SEQUENCE</scope>
    <source>
        <strain evidence="2">SMH2392-1A</strain>
    </source>
</reference>
<evidence type="ECO:0000313" key="2">
    <source>
        <dbReference type="EMBL" id="KAK0727776.1"/>
    </source>
</evidence>
<dbReference type="AlphaFoldDB" id="A0AA40E8D2"/>